<evidence type="ECO:0000313" key="2">
    <source>
        <dbReference type="Ensembl" id="ENSPMAP00000010573.1"/>
    </source>
</evidence>
<proteinExistence type="predicted"/>
<name>S4RZD2_PETMA</name>
<protein>
    <submittedName>
        <fullName evidence="2">Uncharacterized protein</fullName>
    </submittedName>
</protein>
<dbReference type="HOGENOM" id="CLU_2405174_0_0_1"/>
<feature type="transmembrane region" description="Helical" evidence="1">
    <location>
        <begin position="6"/>
        <end position="24"/>
    </location>
</feature>
<dbReference type="AlphaFoldDB" id="S4RZD2"/>
<accession>S4RZD2</accession>
<keyword evidence="1" id="KW-1133">Transmembrane helix</keyword>
<keyword evidence="1" id="KW-0812">Transmembrane</keyword>
<feature type="transmembrane region" description="Helical" evidence="1">
    <location>
        <begin position="36"/>
        <end position="55"/>
    </location>
</feature>
<keyword evidence="1" id="KW-0472">Membrane</keyword>
<organism evidence="2">
    <name type="scientific">Petromyzon marinus</name>
    <name type="common">Sea lamprey</name>
    <dbReference type="NCBI Taxonomy" id="7757"/>
    <lineage>
        <taxon>Eukaryota</taxon>
        <taxon>Metazoa</taxon>
        <taxon>Chordata</taxon>
        <taxon>Craniata</taxon>
        <taxon>Vertebrata</taxon>
        <taxon>Cyclostomata</taxon>
        <taxon>Hyperoartia</taxon>
        <taxon>Petromyzontiformes</taxon>
        <taxon>Petromyzontidae</taxon>
        <taxon>Petromyzon</taxon>
    </lineage>
</organism>
<dbReference type="Ensembl" id="ENSPMAT00000010619.1">
    <property type="protein sequence ID" value="ENSPMAP00000010573.1"/>
    <property type="gene ID" value="ENSPMAG00000009616.1"/>
</dbReference>
<reference evidence="2" key="2">
    <citation type="submission" date="2025-09" db="UniProtKB">
        <authorList>
            <consortium name="Ensembl"/>
        </authorList>
    </citation>
    <scope>IDENTIFICATION</scope>
</reference>
<evidence type="ECO:0000256" key="1">
    <source>
        <dbReference type="SAM" id="Phobius"/>
    </source>
</evidence>
<reference evidence="2" key="1">
    <citation type="submission" date="2025-08" db="UniProtKB">
        <authorList>
            <consortium name="Ensembl"/>
        </authorList>
    </citation>
    <scope>IDENTIFICATION</scope>
</reference>
<sequence>LISIMLIHITNLCLLATSFSSLCLVHHCRFNNLKPWYASVSSLSLVYLGTLAIFVRESSVIFVYLYGHSYIDCPRLFLNILCWLRVSSRRAGL</sequence>